<name>A0AA84ZTM8_9TREM</name>
<sequence length="363" mass="41695">MMRYTFSSGQFILICLVIVIISKCFDCHEICENPGLANYSKLIFEDDSHEYSHNYYYFQTIRRNQLSPVVNDIFVKLAKGEEITLKFPFKYYGTDFSALKMGDYGNTGLIQMNAEQIVGIIYIFLENGTMSEYEISNENDLLAVRMILHRQVDGKNVTLQVLNLIHPSGKISLYYENVSEEIEENDLESEIYIEIPCGVGVEKTQNVPDITVRRKWIKTGTLVEYEISGDCPNHNSSKACEDAKTSNTTCIWCEHANMCITSNDKNTHNFKVNGCRNKNVTTETNENEEERKSRNYSWMNKQTNVNDYIQLLVNELSLFHVNVNKEDTSPTGRKPVDEAIIKAIQTSRKLNFMVSSRIPDANR</sequence>
<dbReference type="WBParaSite" id="SMRG1_45330.1">
    <property type="protein sequence ID" value="SMRG1_45330.1"/>
    <property type="gene ID" value="SMRG1_45330"/>
</dbReference>
<evidence type="ECO:0000313" key="3">
    <source>
        <dbReference type="WBParaSite" id="SMRG1_45330.1"/>
    </source>
</evidence>
<feature type="chain" id="PRO_5041688909" description="Egg protein CP391S-like protein" evidence="1">
    <location>
        <begin position="28"/>
        <end position="363"/>
    </location>
</feature>
<evidence type="ECO:0000256" key="1">
    <source>
        <dbReference type="SAM" id="SignalP"/>
    </source>
</evidence>
<evidence type="ECO:0000313" key="2">
    <source>
        <dbReference type="Proteomes" id="UP000050790"/>
    </source>
</evidence>
<feature type="signal peptide" evidence="1">
    <location>
        <begin position="1"/>
        <end position="27"/>
    </location>
</feature>
<evidence type="ECO:0008006" key="4">
    <source>
        <dbReference type="Google" id="ProtNLM"/>
    </source>
</evidence>
<proteinExistence type="predicted"/>
<protein>
    <recommendedName>
        <fullName evidence="4">Egg protein CP391S-like protein</fullName>
    </recommendedName>
</protein>
<accession>A0AA84ZTM8</accession>
<organism evidence="2 3">
    <name type="scientific">Schistosoma margrebowiei</name>
    <dbReference type="NCBI Taxonomy" id="48269"/>
    <lineage>
        <taxon>Eukaryota</taxon>
        <taxon>Metazoa</taxon>
        <taxon>Spiralia</taxon>
        <taxon>Lophotrochozoa</taxon>
        <taxon>Platyhelminthes</taxon>
        <taxon>Trematoda</taxon>
        <taxon>Digenea</taxon>
        <taxon>Strigeidida</taxon>
        <taxon>Schistosomatoidea</taxon>
        <taxon>Schistosomatidae</taxon>
        <taxon>Schistosoma</taxon>
    </lineage>
</organism>
<dbReference type="Proteomes" id="UP000050790">
    <property type="component" value="Unassembled WGS sequence"/>
</dbReference>
<keyword evidence="1" id="KW-0732">Signal</keyword>
<reference evidence="3" key="1">
    <citation type="submission" date="2023-11" db="UniProtKB">
        <authorList>
            <consortium name="WormBaseParasite"/>
        </authorList>
    </citation>
    <scope>IDENTIFICATION</scope>
</reference>
<dbReference type="AlphaFoldDB" id="A0AA84ZTM8"/>